<sequence length="414" mass="47263">MVEKILICLPEKFDPKVAVIEETRDIKKLFVQDLMASLKSYEQRLLRHSEKAIESAFQSKVNMNPTNEVKKISNQDQGRSNQTQEVPFEEDLQGEEEEMEMKEEDLEKEGEGEGAKIILIEMVMVNVVQGSVTFVKRTIIWQKNVGSKESQDVIIVVALGIATNNQQGKCAEDRGDEENVFNACQSIMEHENDVWILDSGCSNHMAADKNVFLDMDNTFKFHVKLGNGALVEAKGKELLAFKLMKCLWDSCSDAICVYNPFTEKYRKVPKSMQLAQQKMMLGFGFHTRTNEYKVVKMVYCQAVCDEGRLSYSESKVQLVQRGKKEEEDQPSGMDSLHHDIALNIISRLPVTSVIQFRFVCRAWHMLSHDPLLIDLQLSQAAKDNPFLIFQGEYDHPIQNKLYLVEFLAMKRGGC</sequence>
<feature type="domain" description="Retrovirus-related Pol polyprotein from transposon TNT 1-94-like beta-barrel" evidence="3">
    <location>
        <begin position="195"/>
        <end position="242"/>
    </location>
</feature>
<feature type="compositionally biased region" description="Acidic residues" evidence="1">
    <location>
        <begin position="87"/>
        <end position="108"/>
    </location>
</feature>
<dbReference type="InterPro" id="IPR036047">
    <property type="entry name" value="F-box-like_dom_sf"/>
</dbReference>
<dbReference type="Pfam" id="PF00646">
    <property type="entry name" value="F-box"/>
    <property type="match status" value="1"/>
</dbReference>
<evidence type="ECO:0000313" key="5">
    <source>
        <dbReference type="Proteomes" id="UP001188597"/>
    </source>
</evidence>
<evidence type="ECO:0008006" key="6">
    <source>
        <dbReference type="Google" id="ProtNLM"/>
    </source>
</evidence>
<dbReference type="PANTHER" id="PTHR31672">
    <property type="entry name" value="BNACNNG10540D PROTEIN"/>
    <property type="match status" value="1"/>
</dbReference>
<feature type="region of interest" description="Disordered" evidence="1">
    <location>
        <begin position="64"/>
        <end position="110"/>
    </location>
</feature>
<dbReference type="AlphaFoldDB" id="A0AA88VQ32"/>
<dbReference type="EMBL" id="JAVXUP010001314">
    <property type="protein sequence ID" value="KAK3013251.1"/>
    <property type="molecule type" value="Genomic_DNA"/>
</dbReference>
<evidence type="ECO:0000259" key="3">
    <source>
        <dbReference type="Pfam" id="PF22936"/>
    </source>
</evidence>
<comment type="caution">
    <text evidence="4">The sequence shown here is derived from an EMBL/GenBank/DDBJ whole genome shotgun (WGS) entry which is preliminary data.</text>
</comment>
<reference evidence="4" key="1">
    <citation type="submission" date="2022-12" db="EMBL/GenBank/DDBJ databases">
        <title>Draft genome assemblies for two species of Escallonia (Escalloniales).</title>
        <authorList>
            <person name="Chanderbali A."/>
            <person name="Dervinis C."/>
            <person name="Anghel I."/>
            <person name="Soltis D."/>
            <person name="Soltis P."/>
            <person name="Zapata F."/>
        </authorList>
    </citation>
    <scope>NUCLEOTIDE SEQUENCE</scope>
    <source>
        <strain evidence="4">UCBG64.0493</strain>
        <tissue evidence="4">Leaf</tissue>
    </source>
</reference>
<dbReference type="InterPro" id="IPR001810">
    <property type="entry name" value="F-box_dom"/>
</dbReference>
<dbReference type="Gene3D" id="1.20.1280.50">
    <property type="match status" value="1"/>
</dbReference>
<dbReference type="Proteomes" id="UP001188597">
    <property type="component" value="Unassembled WGS sequence"/>
</dbReference>
<proteinExistence type="predicted"/>
<name>A0AA88VQ32_9ASTE</name>
<dbReference type="SUPFAM" id="SSF81383">
    <property type="entry name" value="F-box domain"/>
    <property type="match status" value="1"/>
</dbReference>
<dbReference type="InterPro" id="IPR054722">
    <property type="entry name" value="PolX-like_BBD"/>
</dbReference>
<feature type="compositionally biased region" description="Polar residues" evidence="1">
    <location>
        <begin position="74"/>
        <end position="85"/>
    </location>
</feature>
<organism evidence="4 5">
    <name type="scientific">Escallonia herrerae</name>
    <dbReference type="NCBI Taxonomy" id="1293975"/>
    <lineage>
        <taxon>Eukaryota</taxon>
        <taxon>Viridiplantae</taxon>
        <taxon>Streptophyta</taxon>
        <taxon>Embryophyta</taxon>
        <taxon>Tracheophyta</taxon>
        <taxon>Spermatophyta</taxon>
        <taxon>Magnoliopsida</taxon>
        <taxon>eudicotyledons</taxon>
        <taxon>Gunneridae</taxon>
        <taxon>Pentapetalae</taxon>
        <taxon>asterids</taxon>
        <taxon>campanulids</taxon>
        <taxon>Escalloniales</taxon>
        <taxon>Escalloniaceae</taxon>
        <taxon>Escallonia</taxon>
    </lineage>
</organism>
<protein>
    <recommendedName>
        <fullName evidence="6">F-box domain-containing protein</fullName>
    </recommendedName>
</protein>
<evidence type="ECO:0000313" key="4">
    <source>
        <dbReference type="EMBL" id="KAK3013251.1"/>
    </source>
</evidence>
<evidence type="ECO:0000256" key="1">
    <source>
        <dbReference type="SAM" id="MobiDB-lite"/>
    </source>
</evidence>
<keyword evidence="5" id="KW-1185">Reference proteome</keyword>
<dbReference type="InterPro" id="IPR050796">
    <property type="entry name" value="SCF_F-box_component"/>
</dbReference>
<feature type="domain" description="F-box" evidence="2">
    <location>
        <begin position="335"/>
        <end position="371"/>
    </location>
</feature>
<dbReference type="Pfam" id="PF22936">
    <property type="entry name" value="Pol_BBD"/>
    <property type="match status" value="1"/>
</dbReference>
<gene>
    <name evidence="4" type="ORF">RJ639_009069</name>
</gene>
<accession>A0AA88VQ32</accession>
<evidence type="ECO:0000259" key="2">
    <source>
        <dbReference type="Pfam" id="PF00646"/>
    </source>
</evidence>